<dbReference type="STRING" id="765911.Thivi_0469"/>
<keyword evidence="1" id="KW-0472">Membrane</keyword>
<reference evidence="2 3" key="1">
    <citation type="submission" date="2012-06" db="EMBL/GenBank/DDBJ databases">
        <title>Complete sequence of Thiocystis violascens DSM 198.</title>
        <authorList>
            <consortium name="US DOE Joint Genome Institute"/>
            <person name="Lucas S."/>
            <person name="Han J."/>
            <person name="Lapidus A."/>
            <person name="Cheng J.-F."/>
            <person name="Goodwin L."/>
            <person name="Pitluck S."/>
            <person name="Peters L."/>
            <person name="Ovchinnikova G."/>
            <person name="Teshima H."/>
            <person name="Detter J.C."/>
            <person name="Han C."/>
            <person name="Tapia R."/>
            <person name="Land M."/>
            <person name="Hauser L."/>
            <person name="Kyrpides N."/>
            <person name="Ivanova N."/>
            <person name="Pagani I."/>
            <person name="Vogl K."/>
            <person name="Liu Z."/>
            <person name="Frigaard N.-U."/>
            <person name="Bryant D."/>
            <person name="Woyke T."/>
        </authorList>
    </citation>
    <scope>NUCLEOTIDE SEQUENCE [LARGE SCALE GENOMIC DNA]</scope>
    <source>
        <strain evidence="3">ATCC 17096 / DSM 198 / 6111</strain>
    </source>
</reference>
<keyword evidence="3" id="KW-1185">Reference proteome</keyword>
<dbReference type="EMBL" id="CP003154">
    <property type="protein sequence ID" value="AFL72530.1"/>
    <property type="molecule type" value="Genomic_DNA"/>
</dbReference>
<proteinExistence type="predicted"/>
<keyword evidence="1" id="KW-1133">Transmembrane helix</keyword>
<dbReference type="KEGG" id="tvi:Thivi_0469"/>
<feature type="transmembrane region" description="Helical" evidence="1">
    <location>
        <begin position="18"/>
        <end position="43"/>
    </location>
</feature>
<evidence type="ECO:0000256" key="1">
    <source>
        <dbReference type="SAM" id="Phobius"/>
    </source>
</evidence>
<dbReference type="AlphaFoldDB" id="I3Y6B2"/>
<gene>
    <name evidence="2" type="ordered locus">Thivi_0469</name>
</gene>
<keyword evidence="1" id="KW-0812">Transmembrane</keyword>
<name>I3Y6B2_THIV6</name>
<organism evidence="2 3">
    <name type="scientific">Thiocystis violascens (strain ATCC 17096 / DSM 198 / 6111)</name>
    <name type="common">Chromatium violascens</name>
    <dbReference type="NCBI Taxonomy" id="765911"/>
    <lineage>
        <taxon>Bacteria</taxon>
        <taxon>Pseudomonadati</taxon>
        <taxon>Pseudomonadota</taxon>
        <taxon>Gammaproteobacteria</taxon>
        <taxon>Chromatiales</taxon>
        <taxon>Chromatiaceae</taxon>
        <taxon>Thiocystis</taxon>
    </lineage>
</organism>
<sequence length="60" mass="6424">MAAMLIPSKPSRRKPDPFFLLVVFVAIGMFATLGYQVAIYSVATDNPLATQTPRPAEVGG</sequence>
<dbReference type="Proteomes" id="UP000006062">
    <property type="component" value="Chromosome"/>
</dbReference>
<accession>I3Y6B2</accession>
<protein>
    <submittedName>
        <fullName evidence="2">Uncharacterized protein</fullName>
    </submittedName>
</protein>
<evidence type="ECO:0000313" key="3">
    <source>
        <dbReference type="Proteomes" id="UP000006062"/>
    </source>
</evidence>
<evidence type="ECO:0000313" key="2">
    <source>
        <dbReference type="EMBL" id="AFL72530.1"/>
    </source>
</evidence>
<dbReference type="HOGENOM" id="CLU_209904_0_0_6"/>